<keyword evidence="1" id="KW-1133">Transmembrane helix</keyword>
<dbReference type="OrthoDB" id="2943632at2"/>
<evidence type="ECO:0000256" key="1">
    <source>
        <dbReference type="SAM" id="Phobius"/>
    </source>
</evidence>
<proteinExistence type="predicted"/>
<feature type="transmembrane region" description="Helical" evidence="1">
    <location>
        <begin position="12"/>
        <end position="28"/>
    </location>
</feature>
<sequence>MKEKIEDYKRFAVTLLIVSFFFFIGSVLPKEGLSISTREALVAATTAALTGSIICFSLSAKYQKKLDNEEF</sequence>
<keyword evidence="1" id="KW-0472">Membrane</keyword>
<name>A0A2S7N348_9BACI</name>
<accession>A0A2S7N348</accession>
<dbReference type="InterPro" id="IPR025418">
    <property type="entry name" value="YrhC-like"/>
</dbReference>
<reference evidence="2 3" key="1">
    <citation type="submission" date="2017-12" db="EMBL/GenBank/DDBJ databases">
        <title>Taxonomic description and draft genome of Pradoshia cofamensis Gen. nov., sp. nov., a thermotolerant bacillale isolated from anterior gut of earthworm Eisenia fetida.</title>
        <authorList>
            <person name="Saha T."/>
            <person name="Chakraborty R."/>
        </authorList>
    </citation>
    <scope>NUCLEOTIDE SEQUENCE [LARGE SCALE GENOMIC DNA]</scope>
    <source>
        <strain evidence="2 3">EAG3</strain>
    </source>
</reference>
<gene>
    <name evidence="2" type="ORF">CYL18_00565</name>
</gene>
<dbReference type="Pfam" id="PF14143">
    <property type="entry name" value="YrhC"/>
    <property type="match status" value="1"/>
</dbReference>
<evidence type="ECO:0000313" key="3">
    <source>
        <dbReference type="Proteomes" id="UP000239663"/>
    </source>
</evidence>
<evidence type="ECO:0000313" key="2">
    <source>
        <dbReference type="EMBL" id="PQD96428.1"/>
    </source>
</evidence>
<keyword evidence="3" id="KW-1185">Reference proteome</keyword>
<keyword evidence="1" id="KW-0812">Transmembrane</keyword>
<feature type="transmembrane region" description="Helical" evidence="1">
    <location>
        <begin position="40"/>
        <end position="60"/>
    </location>
</feature>
<protein>
    <submittedName>
        <fullName evidence="2">Uncharacterized protein</fullName>
    </submittedName>
</protein>
<organism evidence="2 3">
    <name type="scientific">Pradoshia eiseniae</name>
    <dbReference type="NCBI Taxonomy" id="2064768"/>
    <lineage>
        <taxon>Bacteria</taxon>
        <taxon>Bacillati</taxon>
        <taxon>Bacillota</taxon>
        <taxon>Bacilli</taxon>
        <taxon>Bacillales</taxon>
        <taxon>Bacillaceae</taxon>
        <taxon>Pradoshia</taxon>
    </lineage>
</organism>
<comment type="caution">
    <text evidence="2">The sequence shown here is derived from an EMBL/GenBank/DDBJ whole genome shotgun (WGS) entry which is preliminary data.</text>
</comment>
<dbReference type="AlphaFoldDB" id="A0A2S7N348"/>
<dbReference type="Proteomes" id="UP000239663">
    <property type="component" value="Unassembled WGS sequence"/>
</dbReference>
<dbReference type="RefSeq" id="WP_104847526.1">
    <property type="nucleotide sequence ID" value="NZ_PKOZ01000001.1"/>
</dbReference>
<dbReference type="EMBL" id="PKOZ01000001">
    <property type="protein sequence ID" value="PQD96428.1"/>
    <property type="molecule type" value="Genomic_DNA"/>
</dbReference>